<evidence type="ECO:0000313" key="2">
    <source>
        <dbReference type="EMBL" id="VDP60761.1"/>
    </source>
</evidence>
<protein>
    <submittedName>
        <fullName evidence="4">NET domain-containing protein</fullName>
    </submittedName>
</protein>
<accession>A0A3P8EV27</accession>
<organism evidence="3 4">
    <name type="scientific">Heligmosomoides polygyrus</name>
    <name type="common">Parasitic roundworm</name>
    <dbReference type="NCBI Taxonomy" id="6339"/>
    <lineage>
        <taxon>Eukaryota</taxon>
        <taxon>Metazoa</taxon>
        <taxon>Ecdysozoa</taxon>
        <taxon>Nematoda</taxon>
        <taxon>Chromadorea</taxon>
        <taxon>Rhabditida</taxon>
        <taxon>Rhabditina</taxon>
        <taxon>Rhabditomorpha</taxon>
        <taxon>Strongyloidea</taxon>
        <taxon>Heligmosomidae</taxon>
        <taxon>Heligmosomoides</taxon>
    </lineage>
</organism>
<proteinExistence type="predicted"/>
<dbReference type="WBParaSite" id="HPBE_0002706601-mRNA-1">
    <property type="protein sequence ID" value="HPBE_0002706601-mRNA-1"/>
    <property type="gene ID" value="HPBE_0002706601"/>
</dbReference>
<evidence type="ECO:0000256" key="1">
    <source>
        <dbReference type="SAM" id="MobiDB-lite"/>
    </source>
</evidence>
<dbReference type="EMBL" id="UZAH01041861">
    <property type="protein sequence ID" value="VDP60761.1"/>
    <property type="molecule type" value="Genomic_DNA"/>
</dbReference>
<name>A0A183GWJ6_HELPZ</name>
<feature type="region of interest" description="Disordered" evidence="1">
    <location>
        <begin position="164"/>
        <end position="261"/>
    </location>
</feature>
<evidence type="ECO:0000313" key="3">
    <source>
        <dbReference type="Proteomes" id="UP000050761"/>
    </source>
</evidence>
<keyword evidence="3" id="KW-1185">Reference proteome</keyword>
<dbReference type="AlphaFoldDB" id="A0A183GWJ6"/>
<feature type="compositionally biased region" description="Basic and acidic residues" evidence="1">
    <location>
        <begin position="235"/>
        <end position="245"/>
    </location>
</feature>
<evidence type="ECO:0000313" key="4">
    <source>
        <dbReference type="WBParaSite" id="HPBE_0002706601-mRNA-1"/>
    </source>
</evidence>
<sequence>MSLQKPEGKKAPRKVRLSPPEVSEKSKEEALAATAIPQRRVAHTQRKRAIKMEPVRRRILAKESIQRQLSKVNGDEVDDVKTAMGEVRAKLTKYLSALERRLEAVVCCHYSEVLETSTHTHPANWREIDLRCRQTSLTGRQVVEFLDKARQKIGDVLKVGKFEAASTEQKKRRRQDKGARAQRRRGESRPNLFVMPDPELLRKEITSGEPHLPEGVVQANGGLGNTRKSGTTNGRENHRDDHTRAEGGPQGRRRNRERGRR</sequence>
<dbReference type="Proteomes" id="UP000050761">
    <property type="component" value="Unassembled WGS sequence"/>
</dbReference>
<accession>A0A183GWJ6</accession>
<feature type="compositionally biased region" description="Basic residues" evidence="1">
    <location>
        <begin position="251"/>
        <end position="261"/>
    </location>
</feature>
<reference evidence="2 3" key="1">
    <citation type="submission" date="2018-11" db="EMBL/GenBank/DDBJ databases">
        <authorList>
            <consortium name="Pathogen Informatics"/>
        </authorList>
    </citation>
    <scope>NUCLEOTIDE SEQUENCE [LARGE SCALE GENOMIC DNA]</scope>
</reference>
<feature type="compositionally biased region" description="Basic and acidic residues" evidence="1">
    <location>
        <begin position="176"/>
        <end position="188"/>
    </location>
</feature>
<gene>
    <name evidence="2" type="ORF">HPBE_LOCUS27065</name>
</gene>
<feature type="compositionally biased region" description="Basic and acidic residues" evidence="1">
    <location>
        <begin position="1"/>
        <end position="10"/>
    </location>
</feature>
<reference evidence="4" key="2">
    <citation type="submission" date="2019-09" db="UniProtKB">
        <authorList>
            <consortium name="WormBaseParasite"/>
        </authorList>
    </citation>
    <scope>IDENTIFICATION</scope>
</reference>
<feature type="region of interest" description="Disordered" evidence="1">
    <location>
        <begin position="1"/>
        <end position="33"/>
    </location>
</feature>